<dbReference type="EMBL" id="JAOYFB010000039">
    <property type="protein sequence ID" value="KAK4029428.1"/>
    <property type="molecule type" value="Genomic_DNA"/>
</dbReference>
<reference evidence="1 2" key="1">
    <citation type="journal article" date="2023" name="Nucleic Acids Res.">
        <title>The hologenome of Daphnia magna reveals possible DNA methylation and microbiome-mediated evolution of the host genome.</title>
        <authorList>
            <person name="Chaturvedi A."/>
            <person name="Li X."/>
            <person name="Dhandapani V."/>
            <person name="Marshall H."/>
            <person name="Kissane S."/>
            <person name="Cuenca-Cambronero M."/>
            <person name="Asole G."/>
            <person name="Calvet F."/>
            <person name="Ruiz-Romero M."/>
            <person name="Marangio P."/>
            <person name="Guigo R."/>
            <person name="Rago D."/>
            <person name="Mirbahai L."/>
            <person name="Eastwood N."/>
            <person name="Colbourne J.K."/>
            <person name="Zhou J."/>
            <person name="Mallon E."/>
            <person name="Orsini L."/>
        </authorList>
    </citation>
    <scope>NUCLEOTIDE SEQUENCE [LARGE SCALE GENOMIC DNA]</scope>
    <source>
        <strain evidence="1">LRV0_1</strain>
    </source>
</reference>
<comment type="caution">
    <text evidence="1">The sequence shown here is derived from an EMBL/GenBank/DDBJ whole genome shotgun (WGS) entry which is preliminary data.</text>
</comment>
<protein>
    <submittedName>
        <fullName evidence="1">Uncharacterized protein</fullName>
    </submittedName>
</protein>
<dbReference type="Proteomes" id="UP001234178">
    <property type="component" value="Unassembled WGS sequence"/>
</dbReference>
<sequence length="89" mass="9956">MTWKTCVQKETHAGEEPKVTIKQLKEKVRQAEESLELIVQKKKGTLRILSFELDVLVGLAHNGETCEPMKGNLFVGEASERSSTASRTK</sequence>
<organism evidence="1 2">
    <name type="scientific">Daphnia magna</name>
    <dbReference type="NCBI Taxonomy" id="35525"/>
    <lineage>
        <taxon>Eukaryota</taxon>
        <taxon>Metazoa</taxon>
        <taxon>Ecdysozoa</taxon>
        <taxon>Arthropoda</taxon>
        <taxon>Crustacea</taxon>
        <taxon>Branchiopoda</taxon>
        <taxon>Diplostraca</taxon>
        <taxon>Cladocera</taxon>
        <taxon>Anomopoda</taxon>
        <taxon>Daphniidae</taxon>
        <taxon>Daphnia</taxon>
    </lineage>
</organism>
<proteinExistence type="predicted"/>
<evidence type="ECO:0000313" key="2">
    <source>
        <dbReference type="Proteomes" id="UP001234178"/>
    </source>
</evidence>
<name>A0ABR0AWC7_9CRUS</name>
<keyword evidence="2" id="KW-1185">Reference proteome</keyword>
<gene>
    <name evidence="1" type="ORF">OUZ56_022420</name>
</gene>
<evidence type="ECO:0000313" key="1">
    <source>
        <dbReference type="EMBL" id="KAK4029428.1"/>
    </source>
</evidence>
<accession>A0ABR0AWC7</accession>